<feature type="compositionally biased region" description="Basic and acidic residues" evidence="1">
    <location>
        <begin position="843"/>
        <end position="872"/>
    </location>
</feature>
<dbReference type="SUPFAM" id="SSF48097">
    <property type="entry name" value="Regulator of G-protein signaling, RGS"/>
    <property type="match status" value="1"/>
</dbReference>
<dbReference type="GO" id="GO:0051754">
    <property type="term" value="P:meiotic sister chromatid cohesion, centromeric"/>
    <property type="evidence" value="ECO:0007669"/>
    <property type="project" value="TreeGrafter"/>
</dbReference>
<evidence type="ECO:0000313" key="3">
    <source>
        <dbReference type="EMBL" id="PVD20514.1"/>
    </source>
</evidence>
<feature type="region of interest" description="Disordered" evidence="1">
    <location>
        <begin position="201"/>
        <end position="222"/>
    </location>
</feature>
<dbReference type="Proteomes" id="UP000245119">
    <property type="component" value="Linkage Group LG12"/>
</dbReference>
<dbReference type="InterPro" id="IPR015661">
    <property type="entry name" value="Bub1/Mad3"/>
</dbReference>
<dbReference type="PANTHER" id="PTHR14030:SF4">
    <property type="entry name" value="BUB1 KINASE, ISOFORM A-RELATED"/>
    <property type="match status" value="1"/>
</dbReference>
<feature type="region of interest" description="Disordered" evidence="1">
    <location>
        <begin position="435"/>
        <end position="454"/>
    </location>
</feature>
<feature type="domain" description="RGS" evidence="2">
    <location>
        <begin position="29"/>
        <end position="84"/>
    </location>
</feature>
<evidence type="ECO:0000313" key="4">
    <source>
        <dbReference type="Proteomes" id="UP000245119"/>
    </source>
</evidence>
<reference evidence="3 4" key="1">
    <citation type="submission" date="2018-04" db="EMBL/GenBank/DDBJ databases">
        <title>The genome of golden apple snail Pomacea canaliculata provides insight into stress tolerance and invasive adaptation.</title>
        <authorList>
            <person name="Liu C."/>
            <person name="Liu B."/>
            <person name="Ren Y."/>
            <person name="Zhang Y."/>
            <person name="Wang H."/>
            <person name="Li S."/>
            <person name="Jiang F."/>
            <person name="Yin L."/>
            <person name="Zhang G."/>
            <person name="Qian W."/>
            <person name="Fan W."/>
        </authorList>
    </citation>
    <scope>NUCLEOTIDE SEQUENCE [LARGE SCALE GENOMIC DNA]</scope>
    <source>
        <strain evidence="3">SZHN2017</strain>
        <tissue evidence="3">Muscle</tissue>
    </source>
</reference>
<feature type="compositionally biased region" description="Basic and acidic residues" evidence="1">
    <location>
        <begin position="771"/>
        <end position="823"/>
    </location>
</feature>
<dbReference type="OrthoDB" id="10013157at2759"/>
<feature type="compositionally biased region" description="Basic and acidic residues" evidence="1">
    <location>
        <begin position="938"/>
        <end position="967"/>
    </location>
</feature>
<dbReference type="GO" id="GO:0004672">
    <property type="term" value="F:protein kinase activity"/>
    <property type="evidence" value="ECO:0007669"/>
    <property type="project" value="TreeGrafter"/>
</dbReference>
<feature type="compositionally biased region" description="Basic and acidic residues" evidence="1">
    <location>
        <begin position="1048"/>
        <end position="1067"/>
    </location>
</feature>
<organism evidence="3 4">
    <name type="scientific">Pomacea canaliculata</name>
    <name type="common">Golden apple snail</name>
    <dbReference type="NCBI Taxonomy" id="400727"/>
    <lineage>
        <taxon>Eukaryota</taxon>
        <taxon>Metazoa</taxon>
        <taxon>Spiralia</taxon>
        <taxon>Lophotrochozoa</taxon>
        <taxon>Mollusca</taxon>
        <taxon>Gastropoda</taxon>
        <taxon>Caenogastropoda</taxon>
        <taxon>Architaenioglossa</taxon>
        <taxon>Ampullarioidea</taxon>
        <taxon>Ampullariidae</taxon>
        <taxon>Pomacea</taxon>
    </lineage>
</organism>
<feature type="compositionally biased region" description="Polar residues" evidence="1">
    <location>
        <begin position="1006"/>
        <end position="1016"/>
    </location>
</feature>
<evidence type="ECO:0000259" key="2">
    <source>
        <dbReference type="PROSITE" id="PS50132"/>
    </source>
</evidence>
<feature type="compositionally biased region" description="Polar residues" evidence="1">
    <location>
        <begin position="1601"/>
        <end position="1610"/>
    </location>
</feature>
<feature type="region of interest" description="Disordered" evidence="1">
    <location>
        <begin position="1535"/>
        <end position="1670"/>
    </location>
</feature>
<dbReference type="GO" id="GO:0007094">
    <property type="term" value="P:mitotic spindle assembly checkpoint signaling"/>
    <property type="evidence" value="ECO:0007669"/>
    <property type="project" value="InterPro"/>
</dbReference>
<feature type="compositionally biased region" description="Polar residues" evidence="1">
    <location>
        <begin position="1658"/>
        <end position="1670"/>
    </location>
</feature>
<sequence length="1670" mass="194206">MSGVGELLSKSRQKDCDRRTHHVLQVFANNLLGSVAGMYLFREHLRNSSGSKVFGCWLHVQRFRQTRNLTKRREIFHEIQQCYLLATAFHKLSNRLCRVVAVELLSFPVVPHSETELSARLTTDHYVPSCEVDLSSPKALGLVHRVLLEALRAYWAPCYVMHVLSTQPFSILKDDTNDGELTEMCVEERLLDTECYCDNSERESRRHEEKQEAKVSDEMEDEDDSKVRLNLTRLALKEMAIKPEPMLYLNQLLRHYLFGYRHLNQEEPVTDRRTLCLLACDDLAGSPFRSYLRGQAQQLYLSYFDFWSAMRRYQQLHDLNQMEEIMHSKSCSMIADAHRQHIHYMVNRFLIDSGVDANILGCKIRLSLLEDIRKARWSPLINSTLDVVSNMDSSNPLPNLEQDSQAENIMASDLPMQIPSASLRTFADRRCLSDPWREDPKHDPDGDMECLRPTDPRGTKYNGVVGVLGEQHRLLAFQFLIVLREDLPDAQVCDVASLARIVGSDYGSLHIPFSAPVTHTHETQFNVFKKYLELKGQLKAVSFVEDVQDALRLLDQAEQESMVAGIIEQYFGDGERILNIQENQSIAVIIVESPNLENLCSAQLALEKQIEEIWFNKYVEELERHKVDLPTPNEETYKEDWLENFLLEQEEKTRIEAEENKKRLQKIKKQEEKLEKLEKQKEKRKGKTEKREKHTEKGKVKKDKREKHAEKMDVEEAKKNQETIKDLESTDESSDSSYSSDRGEVEKGEWKEEKEHFKERKKKPQAKKGKEKNLQDKEDDRAKRKRDRKNDKQEKQVDKDKRVRERKEHEFKDPKDENEEKTSVTDTESEEEQDYEATSFRQEMLDREKQTFEDFEQKKIQKKERREHDEKTSSGAAKRKRDRKNDKQEKQVDKDKRVRERKEHEFKDPKDENEEKTSVTDTESEEEQDYEATSFRQEMLDREKQTFEDFEQKKIQKKERREHDEKTSSGAASLNQMTSKRQAKISKEEDRKVKDEYKSGEEDEGTSSGTDSLNEMTSKRLTEISKGDKKKKKEIMEEKKRELKKKKNIQEKVDRLKENEKEDKKSDILLSETPTDAQAAIKEKIPKEKKEIPEEIAYQAEESIKSDIFEDSSLTPEYFEHMEQSVDSAESSISVYDRSQGLKRKAKPIDLWRHVVREMVKFTSSLIIPLERKLFEMYLKQELQNAKNHLTSDSPEATGISNRFKKQITSHLKCSTEIGVPIEKENPILGMRAKAIIECFFQSVCEPVVQVNLCPEKTVSQIIKSKSLSVDMFHDVYIHVYPLLFKMWKICVCPHSSYEECVCAVDNRFAHQWLSSLRVNQRKKRIEMILASFKDPIIGDCPHPEEPTADYLPLRLSDYKYAPLGDKELKGISGSMLKFTISRGVRILVNEAEQKKSNKLPSPEPLAINENRNNFYKVTNEKDKRDNVFFETQYQNKGKIDQSNKCPGNSDMTGSHVEFSVYAKTLECRERKRDLGIGRSTVPKTCNNILQDRDCVVAMEERGQKYQRKPEPKQKGEVYSAPKVCSEPKACSEPKVMTSKQMGGEKVEEEDSVTIEERERKHKVGVKSDGKKSAPKVCSEPKVVKSGQMGGKKAEEEENDTLAQKYQASTHRSDRRETFNRGDKQIANDGSEKFIKQANRETSTAKRDETTWKKKLHNVSSKSQFRASFR</sequence>
<dbReference type="Gene3D" id="1.10.167.10">
    <property type="entry name" value="Regulator of G-protein Signalling 4, domain 2"/>
    <property type="match status" value="2"/>
</dbReference>
<feature type="compositionally biased region" description="Basic and acidic residues" evidence="1">
    <location>
        <begin position="201"/>
        <end position="217"/>
    </location>
</feature>
<keyword evidence="4" id="KW-1185">Reference proteome</keyword>
<dbReference type="InterPro" id="IPR044926">
    <property type="entry name" value="RGS_subdomain_2"/>
</dbReference>
<feature type="compositionally biased region" description="Polar residues" evidence="1">
    <location>
        <begin position="968"/>
        <end position="980"/>
    </location>
</feature>
<feature type="compositionally biased region" description="Basic residues" evidence="1">
    <location>
        <begin position="759"/>
        <end position="770"/>
    </location>
</feature>
<dbReference type="InterPro" id="IPR036305">
    <property type="entry name" value="RGS_sf"/>
</dbReference>
<feature type="compositionally biased region" description="Basic and acidic residues" evidence="1">
    <location>
        <begin position="985"/>
        <end position="1000"/>
    </location>
</feature>
<proteinExistence type="predicted"/>
<accession>A0A2T7NH61</accession>
<gene>
    <name evidence="3" type="ORF">C0Q70_18670</name>
</gene>
<feature type="region of interest" description="Disordered" evidence="1">
    <location>
        <begin position="676"/>
        <end position="1075"/>
    </location>
</feature>
<dbReference type="PANTHER" id="PTHR14030">
    <property type="entry name" value="MITOTIC CHECKPOINT SERINE/THREONINE-PROTEIN KINASE BUB1"/>
    <property type="match status" value="1"/>
</dbReference>
<feature type="compositionally biased region" description="Basic and acidic residues" evidence="1">
    <location>
        <begin position="689"/>
        <end position="698"/>
    </location>
</feature>
<feature type="compositionally biased region" description="Basic and acidic residues" evidence="1">
    <location>
        <begin position="883"/>
        <end position="918"/>
    </location>
</feature>
<evidence type="ECO:0000256" key="1">
    <source>
        <dbReference type="SAM" id="MobiDB-lite"/>
    </source>
</evidence>
<dbReference type="PROSITE" id="PS50132">
    <property type="entry name" value="RGS"/>
    <property type="match status" value="1"/>
</dbReference>
<dbReference type="InterPro" id="IPR016137">
    <property type="entry name" value="RGS"/>
</dbReference>
<feature type="compositionally biased region" description="Basic and acidic residues" evidence="1">
    <location>
        <begin position="706"/>
        <end position="728"/>
    </location>
</feature>
<protein>
    <recommendedName>
        <fullName evidence="2">RGS domain-containing protein</fullName>
    </recommendedName>
</protein>
<feature type="compositionally biased region" description="Basic and acidic residues" evidence="1">
    <location>
        <begin position="741"/>
        <end position="758"/>
    </location>
</feature>
<dbReference type="STRING" id="400727.A0A2T7NH61"/>
<feature type="compositionally biased region" description="Basic and acidic residues" evidence="1">
    <location>
        <begin position="1017"/>
        <end position="1027"/>
    </location>
</feature>
<dbReference type="GO" id="GO:0032991">
    <property type="term" value="C:protein-containing complex"/>
    <property type="evidence" value="ECO:0007669"/>
    <property type="project" value="UniProtKB-ARBA"/>
</dbReference>
<feature type="compositionally biased region" description="Basic and acidic residues" evidence="1">
    <location>
        <begin position="1611"/>
        <end position="1652"/>
    </location>
</feature>
<name>A0A2T7NH61_POMCA</name>
<dbReference type="EMBL" id="PZQS01000012">
    <property type="protein sequence ID" value="PVD20514.1"/>
    <property type="molecule type" value="Genomic_DNA"/>
</dbReference>
<comment type="caution">
    <text evidence="3">The sequence shown here is derived from an EMBL/GenBank/DDBJ whole genome shotgun (WGS) entry which is preliminary data.</text>
</comment>